<dbReference type="EMBL" id="JAROAV010000004">
    <property type="protein sequence ID" value="MDF8262818.1"/>
    <property type="molecule type" value="Genomic_DNA"/>
</dbReference>
<keyword evidence="1 2" id="KW-0238">DNA-binding</keyword>
<dbReference type="PANTHER" id="PTHR30055">
    <property type="entry name" value="HTH-TYPE TRANSCRIPTIONAL REGULATOR RUTR"/>
    <property type="match status" value="1"/>
</dbReference>
<proteinExistence type="predicted"/>
<dbReference type="PANTHER" id="PTHR30055:SF146">
    <property type="entry name" value="HTH-TYPE TRANSCRIPTIONAL DUAL REGULATOR CECR"/>
    <property type="match status" value="1"/>
</dbReference>
<dbReference type="Proteomes" id="UP001528912">
    <property type="component" value="Unassembled WGS sequence"/>
</dbReference>
<dbReference type="InterPro" id="IPR050109">
    <property type="entry name" value="HTH-type_TetR-like_transc_reg"/>
</dbReference>
<dbReference type="Pfam" id="PF00440">
    <property type="entry name" value="TetR_N"/>
    <property type="match status" value="1"/>
</dbReference>
<evidence type="ECO:0000256" key="1">
    <source>
        <dbReference type="ARBA" id="ARBA00023125"/>
    </source>
</evidence>
<gene>
    <name evidence="4" type="ORF">P4R38_00990</name>
</gene>
<dbReference type="Gene3D" id="1.10.357.10">
    <property type="entry name" value="Tetracycline Repressor, domain 2"/>
    <property type="match status" value="1"/>
</dbReference>
<dbReference type="RefSeq" id="WP_277190604.1">
    <property type="nucleotide sequence ID" value="NZ_JAROAV010000004.1"/>
</dbReference>
<evidence type="ECO:0000313" key="4">
    <source>
        <dbReference type="EMBL" id="MDF8262818.1"/>
    </source>
</evidence>
<name>A0ABT6C1Q1_9MICO</name>
<evidence type="ECO:0000256" key="2">
    <source>
        <dbReference type="PROSITE-ProRule" id="PRU00335"/>
    </source>
</evidence>
<dbReference type="SUPFAM" id="SSF46689">
    <property type="entry name" value="Homeodomain-like"/>
    <property type="match status" value="1"/>
</dbReference>
<feature type="DNA-binding region" description="H-T-H motif" evidence="2">
    <location>
        <begin position="37"/>
        <end position="56"/>
    </location>
</feature>
<keyword evidence="5" id="KW-1185">Reference proteome</keyword>
<feature type="domain" description="HTH tetR-type" evidence="3">
    <location>
        <begin position="15"/>
        <end position="74"/>
    </location>
</feature>
<accession>A0ABT6C1Q1</accession>
<evidence type="ECO:0000313" key="5">
    <source>
        <dbReference type="Proteomes" id="UP001528912"/>
    </source>
</evidence>
<dbReference type="PRINTS" id="PR00455">
    <property type="entry name" value="HTHTETR"/>
</dbReference>
<comment type="caution">
    <text evidence="4">The sequence shown here is derived from an EMBL/GenBank/DDBJ whole genome shotgun (WGS) entry which is preliminary data.</text>
</comment>
<dbReference type="InterPro" id="IPR009057">
    <property type="entry name" value="Homeodomain-like_sf"/>
</dbReference>
<sequence>MTTAISQRARALPPDERRAALVEATLHAIRELGAVPSTRQIAQAAGVAEGTIFRVFASKEELVDAAVAQAFDPAPLEQAVAEIAADQPLRDRLVEVAALLQRRFGDVFGLMSALGMTAPPSDRFAPRHTADRHAALQDAFVDLIRPDAHRLRASPEQTMAYLRLLSFSGSHPQITHGQILTPEEIVDLILSGVLAPDHEATP</sequence>
<organism evidence="4 5">
    <name type="scientific">Luteipulveratus flavus</name>
    <dbReference type="NCBI Taxonomy" id="3031728"/>
    <lineage>
        <taxon>Bacteria</taxon>
        <taxon>Bacillati</taxon>
        <taxon>Actinomycetota</taxon>
        <taxon>Actinomycetes</taxon>
        <taxon>Micrococcales</taxon>
        <taxon>Dermacoccaceae</taxon>
        <taxon>Luteipulveratus</taxon>
    </lineage>
</organism>
<protein>
    <submittedName>
        <fullName evidence="4">TetR/AcrR family transcriptional regulator</fullName>
    </submittedName>
</protein>
<dbReference type="InterPro" id="IPR001647">
    <property type="entry name" value="HTH_TetR"/>
</dbReference>
<dbReference type="PROSITE" id="PS50977">
    <property type="entry name" value="HTH_TETR_2"/>
    <property type="match status" value="1"/>
</dbReference>
<evidence type="ECO:0000259" key="3">
    <source>
        <dbReference type="PROSITE" id="PS50977"/>
    </source>
</evidence>
<reference evidence="4 5" key="1">
    <citation type="submission" date="2023-03" db="EMBL/GenBank/DDBJ databases">
        <title>YIM 133296 draft genome.</title>
        <authorList>
            <person name="Xiong L."/>
        </authorList>
    </citation>
    <scope>NUCLEOTIDE SEQUENCE [LARGE SCALE GENOMIC DNA]</scope>
    <source>
        <strain evidence="4 5">YIM 133296</strain>
    </source>
</reference>